<dbReference type="EC" id="1.7.3.3" evidence="5 6"/>
<dbReference type="PANTHER" id="PTHR42874:SF1">
    <property type="entry name" value="URICASE"/>
    <property type="match status" value="1"/>
</dbReference>
<dbReference type="EMBL" id="JARWBG010000019">
    <property type="protein sequence ID" value="MDH2390603.1"/>
    <property type="molecule type" value="Genomic_DNA"/>
</dbReference>
<dbReference type="NCBIfam" id="TIGR03383">
    <property type="entry name" value="urate_oxi"/>
    <property type="match status" value="1"/>
</dbReference>
<accession>A0ABT6HQT4</accession>
<gene>
    <name evidence="7" type="primary">pucL</name>
    <name evidence="7" type="ORF">QCN29_17755</name>
</gene>
<dbReference type="PANTHER" id="PTHR42874">
    <property type="entry name" value="URICASE"/>
    <property type="match status" value="1"/>
</dbReference>
<dbReference type="Gene3D" id="3.10.270.10">
    <property type="entry name" value="Urate Oxidase"/>
    <property type="match status" value="1"/>
</dbReference>
<proteinExistence type="inferred from homology"/>
<evidence type="ECO:0000313" key="8">
    <source>
        <dbReference type="Proteomes" id="UP001223144"/>
    </source>
</evidence>
<comment type="function">
    <text evidence="5 6">Catalyzes the oxidation of uric acid to 5-hydroxyisourate, which is further processed to form (S)-allantoin.</text>
</comment>
<evidence type="ECO:0000313" key="7">
    <source>
        <dbReference type="EMBL" id="MDH2390603.1"/>
    </source>
</evidence>
<evidence type="ECO:0000256" key="2">
    <source>
        <dbReference type="ARBA" id="ARBA00009760"/>
    </source>
</evidence>
<protein>
    <recommendedName>
        <fullName evidence="5 6">Uricase</fullName>
        <ecNumber evidence="5 6">1.7.3.3</ecNumber>
    </recommendedName>
    <alternativeName>
        <fullName evidence="5">Urate oxidase</fullName>
    </alternativeName>
</protein>
<sequence>MDIVLSEHGYGESSIPLILVSRSRHTDRVRRLSVDVRLAGGIPEVFTDGRNEHLLSTNAISNAVYALSADHADAETEEFALALCRHFLVSSPSTESVEVTVTATEFAPMGHEENSPRHSFRYIPAPRATSRAVGHRGENPCLWSGMSGLELFKTTGSTFTGFRQDKYLTIQPFADRVFGVELTAEWQYRDAERFDGSSRARAQEAIHEEFAAHISRSSQHTLHRLAEAVIGTCAEVCRVRMAGAHLTRGLVDLSPFHVDNPGIVYTATEHQTSPLAIEVTVGA</sequence>
<comment type="similarity">
    <text evidence="2 5 6">Belongs to the uricase family.</text>
</comment>
<name>A0ABT6HQT4_9ACTN</name>
<evidence type="ECO:0000256" key="5">
    <source>
        <dbReference type="PIRNR" id="PIRNR000241"/>
    </source>
</evidence>
<dbReference type="InterPro" id="IPR002042">
    <property type="entry name" value="Uricase"/>
</dbReference>
<evidence type="ECO:0000256" key="6">
    <source>
        <dbReference type="RuleBase" id="RU004455"/>
    </source>
</evidence>
<reference evidence="7 8" key="1">
    <citation type="submission" date="2023-04" db="EMBL/GenBank/DDBJ databases">
        <title>Streptomyces chengmaiensis sp. nov. isolated from the stem of mangrove plant in Hainan.</title>
        <authorList>
            <person name="Huang X."/>
            <person name="Zhou S."/>
            <person name="Chu X."/>
            <person name="Xie Y."/>
            <person name="Lin Y."/>
        </authorList>
    </citation>
    <scope>NUCLEOTIDE SEQUENCE [LARGE SCALE GENOMIC DNA]</scope>
    <source>
        <strain evidence="7 8">HNM0663</strain>
    </source>
</reference>
<comment type="caution">
    <text evidence="7">The sequence shown here is derived from an EMBL/GenBank/DDBJ whole genome shotgun (WGS) entry which is preliminary data.</text>
</comment>
<comment type="catalytic activity">
    <reaction evidence="5 6">
        <text>urate + O2 + H2O = 5-hydroxyisourate + H2O2</text>
        <dbReference type="Rhea" id="RHEA:21368"/>
        <dbReference type="ChEBI" id="CHEBI:15377"/>
        <dbReference type="ChEBI" id="CHEBI:15379"/>
        <dbReference type="ChEBI" id="CHEBI:16240"/>
        <dbReference type="ChEBI" id="CHEBI:17775"/>
        <dbReference type="ChEBI" id="CHEBI:18072"/>
        <dbReference type="EC" id="1.7.3.3"/>
    </reaction>
</comment>
<dbReference type="PRINTS" id="PR00093">
    <property type="entry name" value="URICASE"/>
</dbReference>
<comment type="pathway">
    <text evidence="1 5">Purine metabolism; urate degradation; (S)-allantoin from urate: step 1/3.</text>
</comment>
<keyword evidence="4 5" id="KW-0560">Oxidoreductase</keyword>
<dbReference type="PIRSF" id="PIRSF000241">
    <property type="entry name" value="Urate_oxidase"/>
    <property type="match status" value="1"/>
</dbReference>
<evidence type="ECO:0000256" key="4">
    <source>
        <dbReference type="ARBA" id="ARBA00023002"/>
    </source>
</evidence>
<evidence type="ECO:0000256" key="1">
    <source>
        <dbReference type="ARBA" id="ARBA00004831"/>
    </source>
</evidence>
<dbReference type="SUPFAM" id="SSF55620">
    <property type="entry name" value="Tetrahydrobiopterin biosynthesis enzymes-like"/>
    <property type="match status" value="2"/>
</dbReference>
<dbReference type="Proteomes" id="UP001223144">
    <property type="component" value="Unassembled WGS sequence"/>
</dbReference>
<dbReference type="Pfam" id="PF01014">
    <property type="entry name" value="Uricase"/>
    <property type="match status" value="1"/>
</dbReference>
<organism evidence="7 8">
    <name type="scientific">Streptomyces chengmaiensis</name>
    <dbReference type="NCBI Taxonomy" id="3040919"/>
    <lineage>
        <taxon>Bacteria</taxon>
        <taxon>Bacillati</taxon>
        <taxon>Actinomycetota</taxon>
        <taxon>Actinomycetes</taxon>
        <taxon>Kitasatosporales</taxon>
        <taxon>Streptomycetaceae</taxon>
        <taxon>Streptomyces</taxon>
    </lineage>
</organism>
<keyword evidence="8" id="KW-1185">Reference proteome</keyword>
<evidence type="ECO:0000256" key="3">
    <source>
        <dbReference type="ARBA" id="ARBA00022631"/>
    </source>
</evidence>
<keyword evidence="3 5" id="KW-0659">Purine metabolism</keyword>